<dbReference type="SMART" id="SM00195">
    <property type="entry name" value="DSPc"/>
    <property type="match status" value="1"/>
</dbReference>
<dbReference type="InterPro" id="IPR029021">
    <property type="entry name" value="Prot-tyrosine_phosphatase-like"/>
</dbReference>
<evidence type="ECO:0000256" key="2">
    <source>
        <dbReference type="ARBA" id="ARBA00022912"/>
    </source>
</evidence>
<dbReference type="InterPro" id="IPR051029">
    <property type="entry name" value="mRNA_Capping_Enz/RNA_Phosphat"/>
</dbReference>
<protein>
    <submittedName>
        <fullName evidence="6">Uncharacterized protein</fullName>
    </submittedName>
</protein>
<keyword evidence="2" id="KW-0904">Protein phosphatase</keyword>
<dbReference type="PROSITE" id="PS00383">
    <property type="entry name" value="TYR_PHOSPHATASE_1"/>
    <property type="match status" value="1"/>
</dbReference>
<feature type="domain" description="Tyrosine-protein phosphatase" evidence="4">
    <location>
        <begin position="61"/>
        <end position="224"/>
    </location>
</feature>
<proteinExistence type="predicted"/>
<reference evidence="6 7" key="1">
    <citation type="journal article" date="2018" name="Sci. Rep.">
        <title>Comparative analysis of the Pocillopora damicornis genome highlights role of immune system in coral evolution.</title>
        <authorList>
            <person name="Cunning R."/>
            <person name="Bay R.A."/>
            <person name="Gillette P."/>
            <person name="Baker A.C."/>
            <person name="Traylor-Knowles N."/>
        </authorList>
    </citation>
    <scope>NUCLEOTIDE SEQUENCE [LARGE SCALE GENOMIC DNA]</scope>
    <source>
        <strain evidence="6">RSMAS</strain>
        <tissue evidence="6">Whole animal</tissue>
    </source>
</reference>
<sequence>MMFRFSRELPGFVYLGRLLSLTSLRFYRKMNTEVVIDKRIPDKWRDYKPCGVPIPGERIIAFKTPLSHRYDNESDQDNGIKPHERFTPMDLLNCLNRKHIKLGMVVDFTNTYRYYNYRELSDHGILHCKIKCVGKEIPDENVVTRFKTEVCSFLDKRSNPDAVVGVHCTHGLNRSGYVVCRYLIECRGYTPEEAIKAFNKARGHDMERENYLEDLHKKIPEFDFTSFVRVGDNRKQDEIQFDRPRHLHTNSRYASRNDAFEENKTNSRSSNYIRGSTSGYNDFRSRYQQVDRYQPTGTPTQRRHYTERRFRSERHREDNHDTYSRYDDSDRIYYNPERDHRNHPERNYNDHGDGYFYSDNYCEYGREYETYASSSRPRRSREDSYRRDHVKRTSLVRDRPKPYTQRRKERS</sequence>
<dbReference type="InterPro" id="IPR020422">
    <property type="entry name" value="TYR_PHOSPHATASE_DUAL_dom"/>
</dbReference>
<evidence type="ECO:0000256" key="1">
    <source>
        <dbReference type="ARBA" id="ARBA00022801"/>
    </source>
</evidence>
<keyword evidence="1" id="KW-0378">Hydrolase</keyword>
<organism evidence="6 7">
    <name type="scientific">Pocillopora damicornis</name>
    <name type="common">Cauliflower coral</name>
    <name type="synonym">Millepora damicornis</name>
    <dbReference type="NCBI Taxonomy" id="46731"/>
    <lineage>
        <taxon>Eukaryota</taxon>
        <taxon>Metazoa</taxon>
        <taxon>Cnidaria</taxon>
        <taxon>Anthozoa</taxon>
        <taxon>Hexacorallia</taxon>
        <taxon>Scleractinia</taxon>
        <taxon>Astrocoeniina</taxon>
        <taxon>Pocilloporidae</taxon>
        <taxon>Pocillopora</taxon>
    </lineage>
</organism>
<dbReference type="InterPro" id="IPR003595">
    <property type="entry name" value="Tyr_Pase_cat"/>
</dbReference>
<accession>A0A3M6UVP5</accession>
<dbReference type="GO" id="GO:0004721">
    <property type="term" value="F:phosphoprotein phosphatase activity"/>
    <property type="evidence" value="ECO:0007669"/>
    <property type="project" value="UniProtKB-KW"/>
</dbReference>
<dbReference type="EMBL" id="RCHS01000623">
    <property type="protein sequence ID" value="RMX57669.1"/>
    <property type="molecule type" value="Genomic_DNA"/>
</dbReference>
<dbReference type="InterPro" id="IPR000387">
    <property type="entry name" value="Tyr_Pase_dom"/>
</dbReference>
<evidence type="ECO:0000259" key="5">
    <source>
        <dbReference type="PROSITE" id="PS50056"/>
    </source>
</evidence>
<dbReference type="AlphaFoldDB" id="A0A3M6UVP5"/>
<dbReference type="InterPro" id="IPR016130">
    <property type="entry name" value="Tyr_Pase_AS"/>
</dbReference>
<dbReference type="Proteomes" id="UP000275408">
    <property type="component" value="Unassembled WGS sequence"/>
</dbReference>
<evidence type="ECO:0000256" key="3">
    <source>
        <dbReference type="SAM" id="MobiDB-lite"/>
    </source>
</evidence>
<gene>
    <name evidence="6" type="ORF">pdam_00004988</name>
</gene>
<dbReference type="PROSITE" id="PS50054">
    <property type="entry name" value="TYR_PHOSPHATASE_DUAL"/>
    <property type="match status" value="1"/>
</dbReference>
<dbReference type="InterPro" id="IPR000340">
    <property type="entry name" value="Dual-sp_phosphatase_cat-dom"/>
</dbReference>
<dbReference type="Pfam" id="PF00782">
    <property type="entry name" value="DSPc"/>
    <property type="match status" value="1"/>
</dbReference>
<name>A0A3M6UVP5_POCDA</name>
<dbReference type="GO" id="GO:0004651">
    <property type="term" value="F:polynucleotide 5'-phosphatase activity"/>
    <property type="evidence" value="ECO:0007669"/>
    <property type="project" value="TreeGrafter"/>
</dbReference>
<feature type="domain" description="Tyrosine specific protein phosphatases" evidence="5">
    <location>
        <begin position="144"/>
        <end position="213"/>
    </location>
</feature>
<evidence type="ECO:0000259" key="4">
    <source>
        <dbReference type="PROSITE" id="PS50054"/>
    </source>
</evidence>
<dbReference type="STRING" id="46731.A0A3M6UVP5"/>
<dbReference type="OrthoDB" id="428974at2759"/>
<evidence type="ECO:0000313" key="7">
    <source>
        <dbReference type="Proteomes" id="UP000275408"/>
    </source>
</evidence>
<dbReference type="OMA" id="HDMEREN"/>
<keyword evidence="7" id="KW-1185">Reference proteome</keyword>
<dbReference type="Gene3D" id="3.90.190.10">
    <property type="entry name" value="Protein tyrosine phosphatase superfamily"/>
    <property type="match status" value="1"/>
</dbReference>
<dbReference type="PROSITE" id="PS50056">
    <property type="entry name" value="TYR_PHOSPHATASE_2"/>
    <property type="match status" value="1"/>
</dbReference>
<feature type="compositionally biased region" description="Basic and acidic residues" evidence="3">
    <location>
        <begin position="307"/>
        <end position="353"/>
    </location>
</feature>
<dbReference type="PANTHER" id="PTHR10367:SF9">
    <property type="entry name" value="DUAL-SPECIFICITY PHOSPHATASE 11 (RNA_RNP COMPLEX 1-INTERACTING)"/>
    <property type="match status" value="1"/>
</dbReference>
<dbReference type="PANTHER" id="PTHR10367">
    <property type="entry name" value="MRNA-CAPPING ENZYME"/>
    <property type="match status" value="1"/>
</dbReference>
<feature type="region of interest" description="Disordered" evidence="3">
    <location>
        <begin position="370"/>
        <end position="411"/>
    </location>
</feature>
<comment type="caution">
    <text evidence="6">The sequence shown here is derived from an EMBL/GenBank/DDBJ whole genome shotgun (WGS) entry which is preliminary data.</text>
</comment>
<feature type="compositionally biased region" description="Polar residues" evidence="3">
    <location>
        <begin position="266"/>
        <end position="280"/>
    </location>
</feature>
<dbReference type="SMART" id="SM00404">
    <property type="entry name" value="PTPc_motif"/>
    <property type="match status" value="1"/>
</dbReference>
<dbReference type="SUPFAM" id="SSF52799">
    <property type="entry name" value="(Phosphotyrosine protein) phosphatases II"/>
    <property type="match status" value="1"/>
</dbReference>
<evidence type="ECO:0000313" key="6">
    <source>
        <dbReference type="EMBL" id="RMX57669.1"/>
    </source>
</evidence>
<feature type="region of interest" description="Disordered" evidence="3">
    <location>
        <begin position="247"/>
        <end position="355"/>
    </location>
</feature>